<gene>
    <name evidence="7" type="ORF">TRIP_D300168</name>
</gene>
<evidence type="ECO:0000256" key="1">
    <source>
        <dbReference type="ARBA" id="ARBA00022475"/>
    </source>
</evidence>
<proteinExistence type="predicted"/>
<evidence type="ECO:0000256" key="4">
    <source>
        <dbReference type="ARBA" id="ARBA00023136"/>
    </source>
</evidence>
<evidence type="ECO:0000259" key="6">
    <source>
        <dbReference type="PROSITE" id="PS50234"/>
    </source>
</evidence>
<evidence type="ECO:0000313" key="7">
    <source>
        <dbReference type="EMBL" id="VBB45294.1"/>
    </source>
</evidence>
<feature type="transmembrane region" description="Helical" evidence="5">
    <location>
        <begin position="7"/>
        <end position="28"/>
    </location>
</feature>
<evidence type="ECO:0000256" key="2">
    <source>
        <dbReference type="ARBA" id="ARBA00022692"/>
    </source>
</evidence>
<dbReference type="PROSITE" id="PS50234">
    <property type="entry name" value="VWFA"/>
    <property type="match status" value="1"/>
</dbReference>
<dbReference type="InterPro" id="IPR002035">
    <property type="entry name" value="VWF_A"/>
</dbReference>
<dbReference type="PANTHER" id="PTHR22550:SF5">
    <property type="entry name" value="LEUCINE ZIPPER PROTEIN 4"/>
    <property type="match status" value="1"/>
</dbReference>
<feature type="domain" description="VWFA" evidence="6">
    <location>
        <begin position="91"/>
        <end position="287"/>
    </location>
</feature>
<dbReference type="SMART" id="SM00327">
    <property type="entry name" value="VWA"/>
    <property type="match status" value="1"/>
</dbReference>
<feature type="transmembrane region" description="Helical" evidence="5">
    <location>
        <begin position="307"/>
        <end position="325"/>
    </location>
</feature>
<dbReference type="AlphaFoldDB" id="A0A653ABC1"/>
<dbReference type="Pfam" id="PF00092">
    <property type="entry name" value="VWA"/>
    <property type="match status" value="1"/>
</dbReference>
<dbReference type="SUPFAM" id="SSF53300">
    <property type="entry name" value="vWA-like"/>
    <property type="match status" value="1"/>
</dbReference>
<evidence type="ECO:0000256" key="3">
    <source>
        <dbReference type="ARBA" id="ARBA00022989"/>
    </source>
</evidence>
<dbReference type="InterPro" id="IPR036465">
    <property type="entry name" value="vWFA_dom_sf"/>
</dbReference>
<accession>A0A653ABC1</accession>
<sequence length="341" mass="37630">MFRFARIEYLFLLIPVLLLVAAFVYTSYQRKKNIKLWGNPALIASLMPNVSYLRPHIKFYSQLLAIILIVVMLAQPQFGTKEENVKKKGIEVMVALDVSNSMMAQDIQPSRLDKAKQILSKLVDGMSNDKIGLIVFAGDAYIQLPITTDYVSAKMFLSSINTQMVPRQGTAIGSAIDMAIKSFGPKSTASRAIIVITDGENHEDDAVAAAKLAAENGIKIYVVGMGKPEGAPIPIGGTMSFKKDKEGNVVVSKLNEEMCNSIAQAGKGIYVRADNTNSALRTVSKELDKLAKADIETKIYSQYNEQFQSFAFIALILLVVDTFIFNRKNKQLSRINIFGEN</sequence>
<reference evidence="7" key="1">
    <citation type="submission" date="2018-07" db="EMBL/GenBank/DDBJ databases">
        <authorList>
            <consortium name="Genoscope - CEA"/>
            <person name="William W."/>
        </authorList>
    </citation>
    <scope>NUCLEOTIDE SEQUENCE</scope>
    <source>
        <strain evidence="7">IK1</strain>
    </source>
</reference>
<dbReference type="EMBL" id="UPXZ01000024">
    <property type="protein sequence ID" value="VBB45294.1"/>
    <property type="molecule type" value="Genomic_DNA"/>
</dbReference>
<dbReference type="InterPro" id="IPR050768">
    <property type="entry name" value="UPF0353/GerABKA_families"/>
</dbReference>
<evidence type="ECO:0000256" key="5">
    <source>
        <dbReference type="SAM" id="Phobius"/>
    </source>
</evidence>
<keyword evidence="2 5" id="KW-0812">Transmembrane</keyword>
<protein>
    <submittedName>
        <fullName evidence="7">von Willebrand factor type A</fullName>
    </submittedName>
</protein>
<dbReference type="Gene3D" id="3.40.50.410">
    <property type="entry name" value="von Willebrand factor, type A domain"/>
    <property type="match status" value="1"/>
</dbReference>
<keyword evidence="4 5" id="KW-0472">Membrane</keyword>
<dbReference type="PANTHER" id="PTHR22550">
    <property type="entry name" value="SPORE GERMINATION PROTEIN"/>
    <property type="match status" value="1"/>
</dbReference>
<organism evidence="7">
    <name type="scientific">uncultured Paludibacter sp</name>
    <dbReference type="NCBI Taxonomy" id="497635"/>
    <lineage>
        <taxon>Bacteria</taxon>
        <taxon>Pseudomonadati</taxon>
        <taxon>Bacteroidota</taxon>
        <taxon>Bacteroidia</taxon>
        <taxon>Bacteroidales</taxon>
        <taxon>Paludibacteraceae</taxon>
        <taxon>Paludibacter</taxon>
        <taxon>environmental samples</taxon>
    </lineage>
</organism>
<keyword evidence="3 5" id="KW-1133">Transmembrane helix</keyword>
<keyword evidence="1" id="KW-1003">Cell membrane</keyword>
<name>A0A653ABC1_9BACT</name>